<evidence type="ECO:0000259" key="5">
    <source>
        <dbReference type="Pfam" id="PF04932"/>
    </source>
</evidence>
<dbReference type="PANTHER" id="PTHR37422">
    <property type="entry name" value="TEICHURONIC ACID BIOSYNTHESIS PROTEIN TUAE"/>
    <property type="match status" value="1"/>
</dbReference>
<gene>
    <name evidence="6" type="ORF">MCB1EB_0928</name>
</gene>
<evidence type="ECO:0000313" key="7">
    <source>
        <dbReference type="Proteomes" id="UP000282597"/>
    </source>
</evidence>
<reference evidence="6 7" key="1">
    <citation type="journal article" date="2018" name="Microbes Environ.">
        <title>Comparative Genomic Insights into Endofungal Lifestyles of Two Bacterial Endosymbionts, Mycoavidus cysteinexigens and Burkholderia rhizoxinica.</title>
        <authorList>
            <person name="Sharmin D."/>
            <person name="Guo Y."/>
            <person name="Nishizawa T."/>
            <person name="Ohshima S."/>
            <person name="Sato Y."/>
            <person name="Takashima Y."/>
            <person name="Narisawa K."/>
            <person name="Ohta H."/>
        </authorList>
    </citation>
    <scope>NUCLEOTIDE SEQUENCE [LARGE SCALE GENOMIC DNA]</scope>
    <source>
        <strain evidence="6 7">B1-EB</strain>
    </source>
</reference>
<proteinExistence type="predicted"/>
<keyword evidence="3" id="KW-1133">Transmembrane helix</keyword>
<dbReference type="PANTHER" id="PTHR37422:SF13">
    <property type="entry name" value="LIPOPOLYSACCHARIDE BIOSYNTHESIS PROTEIN PA4999-RELATED"/>
    <property type="match status" value="1"/>
</dbReference>
<evidence type="ECO:0000256" key="4">
    <source>
        <dbReference type="ARBA" id="ARBA00023136"/>
    </source>
</evidence>
<evidence type="ECO:0000256" key="2">
    <source>
        <dbReference type="ARBA" id="ARBA00022692"/>
    </source>
</evidence>
<dbReference type="InterPro" id="IPR007016">
    <property type="entry name" value="O-antigen_ligase-rel_domated"/>
</dbReference>
<dbReference type="InterPro" id="IPR051533">
    <property type="entry name" value="WaaL-like"/>
</dbReference>
<dbReference type="GO" id="GO:0016020">
    <property type="term" value="C:membrane"/>
    <property type="evidence" value="ECO:0007669"/>
    <property type="project" value="UniProtKB-SubCell"/>
</dbReference>
<accession>A0A2Z6EUG1</accession>
<comment type="subcellular location">
    <subcellularLocation>
        <location evidence="1">Membrane</location>
        <topology evidence="1">Multi-pass membrane protein</topology>
    </subcellularLocation>
</comment>
<evidence type="ECO:0000256" key="3">
    <source>
        <dbReference type="ARBA" id="ARBA00022989"/>
    </source>
</evidence>
<organism evidence="6 7">
    <name type="scientific">Mycoavidus cysteinexigens</name>
    <dbReference type="NCBI Taxonomy" id="1553431"/>
    <lineage>
        <taxon>Bacteria</taxon>
        <taxon>Pseudomonadati</taxon>
        <taxon>Pseudomonadota</taxon>
        <taxon>Betaproteobacteria</taxon>
        <taxon>Burkholderiales</taxon>
        <taxon>Burkholderiaceae</taxon>
        <taxon>Mycoavidus</taxon>
    </lineage>
</organism>
<evidence type="ECO:0000256" key="1">
    <source>
        <dbReference type="ARBA" id="ARBA00004141"/>
    </source>
</evidence>
<dbReference type="EMBL" id="AP018150">
    <property type="protein sequence ID" value="BBE09089.1"/>
    <property type="molecule type" value="Genomic_DNA"/>
</dbReference>
<name>A0A2Z6EUG1_9BURK</name>
<evidence type="ECO:0000313" key="6">
    <source>
        <dbReference type="EMBL" id="BBE09089.1"/>
    </source>
</evidence>
<feature type="domain" description="O-antigen ligase-related" evidence="5">
    <location>
        <begin position="194"/>
        <end position="351"/>
    </location>
</feature>
<sequence length="420" mass="46026">MPGTKVSVSYPLASAQLFALIALWCVPFSTALTNIALGLFAIAALLAPELWRNWRNALRHPVSIATLALLGALAISVLYSSAPFEESIKWLAKYRKLLFIPLLIAVFQGRPLANVARLGLCVSLSFVLLLSISNYLGLTTIGPLYNADDPVTHAWVFKNHITAGLFSALLFSLAMDIAETASSARAKGLYYLLSLLALVNVLVMLQGRTGQVVIIMLAIYQIVCKLRKINFRHDRRLIAAQAVFLAILIGTTSASLYFKSTRLADTGSEISAYQQHNQSNATGLRLEWYRKSMELITQRPFFGYGAMGVHEAFKQLTDGYSGARGAVTANPHNQYLLFAVELGLVGLGLFIYLLVQIARAAARLPTQSRQLLSTWLFIFTMGCLVNSLLLDISEGYLFVLLSGILIGCANRPNPHNTKSL</sequence>
<dbReference type="Proteomes" id="UP000282597">
    <property type="component" value="Chromosome"/>
</dbReference>
<dbReference type="AlphaFoldDB" id="A0A2Z6EUG1"/>
<keyword evidence="7" id="KW-1185">Reference proteome</keyword>
<protein>
    <submittedName>
        <fullName evidence="6">Lipid A core-O-antigen ligase</fullName>
    </submittedName>
</protein>
<dbReference type="Pfam" id="PF04932">
    <property type="entry name" value="Wzy_C"/>
    <property type="match status" value="1"/>
</dbReference>
<dbReference type="RefSeq" id="WP_045362545.1">
    <property type="nucleotide sequence ID" value="NZ_AP018150.1"/>
</dbReference>
<dbReference type="KEGG" id="mcys:MCB1EB_0928"/>
<keyword evidence="6" id="KW-0436">Ligase</keyword>
<dbReference type="GO" id="GO:0016874">
    <property type="term" value="F:ligase activity"/>
    <property type="evidence" value="ECO:0007669"/>
    <property type="project" value="UniProtKB-KW"/>
</dbReference>
<keyword evidence="4" id="KW-0472">Membrane</keyword>
<keyword evidence="2" id="KW-0812">Transmembrane</keyword>